<dbReference type="PANTHER" id="PTHR35008:SF9">
    <property type="entry name" value="CYTOCHROME C DOMAIN-CONTAINING PROTEIN"/>
    <property type="match status" value="1"/>
</dbReference>
<dbReference type="GO" id="GO:0020037">
    <property type="term" value="F:heme binding"/>
    <property type="evidence" value="ECO:0007669"/>
    <property type="project" value="InterPro"/>
</dbReference>
<evidence type="ECO:0000256" key="1">
    <source>
        <dbReference type="ARBA" id="ARBA00022617"/>
    </source>
</evidence>
<dbReference type="Pfam" id="PF00034">
    <property type="entry name" value="Cytochrom_C"/>
    <property type="match status" value="1"/>
</dbReference>
<feature type="region of interest" description="Disordered" evidence="4">
    <location>
        <begin position="282"/>
        <end position="307"/>
    </location>
</feature>
<name>A0A6I4I3X9_9SPHI</name>
<evidence type="ECO:0000256" key="5">
    <source>
        <dbReference type="SAM" id="Phobius"/>
    </source>
</evidence>
<dbReference type="PROSITE" id="PS51007">
    <property type="entry name" value="CYTC"/>
    <property type="match status" value="1"/>
</dbReference>
<evidence type="ECO:0000256" key="3">
    <source>
        <dbReference type="ARBA" id="ARBA00023004"/>
    </source>
</evidence>
<accession>A0A6I4I3X9</accession>
<organism evidence="7 8">
    <name type="scientific">Mucilaginibacter ginkgonis</name>
    <dbReference type="NCBI Taxonomy" id="2682091"/>
    <lineage>
        <taxon>Bacteria</taxon>
        <taxon>Pseudomonadati</taxon>
        <taxon>Bacteroidota</taxon>
        <taxon>Sphingobacteriia</taxon>
        <taxon>Sphingobacteriales</taxon>
        <taxon>Sphingobacteriaceae</taxon>
        <taxon>Mucilaginibacter</taxon>
    </lineage>
</organism>
<feature type="domain" description="Cytochrome c" evidence="6">
    <location>
        <begin position="193"/>
        <end position="283"/>
    </location>
</feature>
<dbReference type="InterPro" id="IPR009056">
    <property type="entry name" value="Cyt_c-like_dom"/>
</dbReference>
<evidence type="ECO:0000259" key="6">
    <source>
        <dbReference type="PROSITE" id="PS51007"/>
    </source>
</evidence>
<evidence type="ECO:0000313" key="7">
    <source>
        <dbReference type="EMBL" id="QQL48763.1"/>
    </source>
</evidence>
<dbReference type="InterPro" id="IPR036909">
    <property type="entry name" value="Cyt_c-like_dom_sf"/>
</dbReference>
<evidence type="ECO:0000313" key="8">
    <source>
        <dbReference type="Proteomes" id="UP000429232"/>
    </source>
</evidence>
<evidence type="ECO:0000256" key="2">
    <source>
        <dbReference type="ARBA" id="ARBA00022723"/>
    </source>
</evidence>
<dbReference type="KEGG" id="mgik:GO620_011300"/>
<keyword evidence="5" id="KW-1133">Transmembrane helix</keyword>
<keyword evidence="1" id="KW-0349">Heme</keyword>
<dbReference type="PROSITE" id="PS51257">
    <property type="entry name" value="PROKAR_LIPOPROTEIN"/>
    <property type="match status" value="1"/>
</dbReference>
<dbReference type="RefSeq" id="WP_157525467.1">
    <property type="nucleotide sequence ID" value="NZ_CP066775.1"/>
</dbReference>
<feature type="transmembrane region" description="Helical" evidence="5">
    <location>
        <begin position="7"/>
        <end position="29"/>
    </location>
</feature>
<dbReference type="PANTHER" id="PTHR35008">
    <property type="entry name" value="BLL4482 PROTEIN-RELATED"/>
    <property type="match status" value="1"/>
</dbReference>
<keyword evidence="2" id="KW-0479">Metal-binding</keyword>
<dbReference type="GO" id="GO:0046872">
    <property type="term" value="F:metal ion binding"/>
    <property type="evidence" value="ECO:0007669"/>
    <property type="project" value="UniProtKB-KW"/>
</dbReference>
<sequence>MPVNKPAYLFLSATISGLIAIIGIATFFLSCNRSNKEQAAAQKPSNMPEQRWQVPDTAILPHDKRGETIRYGRELLAHTSKYFGTKGSIAQITNGMNCQNCHLDAGSRLFANNYSGFIASYPKKSNRSGRMTPATERIAECFERSLNGKVPDTAGKEVQAILAYMKWLGRGVKKSEKLYGSSTQKLPFLTVAANPANGLTVYKAKCQSCHGAGGEGLLAADKKSYAYPPLWGRHSYNDGAGMYRLINFAGFVKNNMPYGATYQRPQLTDKEAWDVAAFVNSQPRPHREQNSDWPDRTKKPIDMPFGPYADNFSEQQHKYGPYTGIAAAQITRQTNTK</sequence>
<dbReference type="Proteomes" id="UP000429232">
    <property type="component" value="Chromosome"/>
</dbReference>
<dbReference type="InterPro" id="IPR051459">
    <property type="entry name" value="Cytochrome_c-type_DH"/>
</dbReference>
<keyword evidence="3" id="KW-0408">Iron</keyword>
<keyword evidence="8" id="KW-1185">Reference proteome</keyword>
<evidence type="ECO:0000256" key="4">
    <source>
        <dbReference type="SAM" id="MobiDB-lite"/>
    </source>
</evidence>
<dbReference type="AlphaFoldDB" id="A0A6I4I3X9"/>
<dbReference type="GO" id="GO:0009055">
    <property type="term" value="F:electron transfer activity"/>
    <property type="evidence" value="ECO:0007669"/>
    <property type="project" value="InterPro"/>
</dbReference>
<protein>
    <submittedName>
        <fullName evidence="7">C-type cytochrome</fullName>
    </submittedName>
</protein>
<dbReference type="EMBL" id="CP066775">
    <property type="protein sequence ID" value="QQL48763.1"/>
    <property type="molecule type" value="Genomic_DNA"/>
</dbReference>
<keyword evidence="5" id="KW-0472">Membrane</keyword>
<feature type="compositionally biased region" description="Basic and acidic residues" evidence="4">
    <location>
        <begin position="285"/>
        <end position="301"/>
    </location>
</feature>
<proteinExistence type="predicted"/>
<reference evidence="7 8" key="1">
    <citation type="submission" date="2020-12" db="EMBL/GenBank/DDBJ databases">
        <title>HMF7856_wgs.fasta genome submission.</title>
        <authorList>
            <person name="Kang H."/>
            <person name="Kim H."/>
            <person name="Joh K."/>
        </authorList>
    </citation>
    <scope>NUCLEOTIDE SEQUENCE [LARGE SCALE GENOMIC DNA]</scope>
    <source>
        <strain evidence="7 8">HMF7856</strain>
    </source>
</reference>
<dbReference type="SUPFAM" id="SSF46626">
    <property type="entry name" value="Cytochrome c"/>
    <property type="match status" value="2"/>
</dbReference>
<keyword evidence="5" id="KW-0812">Transmembrane</keyword>
<gene>
    <name evidence="7" type="ORF">GO620_011300</name>
</gene>
<dbReference type="Gene3D" id="1.10.760.10">
    <property type="entry name" value="Cytochrome c-like domain"/>
    <property type="match status" value="2"/>
</dbReference>